<gene>
    <name evidence="1" type="ORF">B0I27_102392</name>
</gene>
<organism evidence="1 2">
    <name type="scientific">Arcticibacter pallidicorallinus</name>
    <dbReference type="NCBI Taxonomy" id="1259464"/>
    <lineage>
        <taxon>Bacteria</taxon>
        <taxon>Pseudomonadati</taxon>
        <taxon>Bacteroidota</taxon>
        <taxon>Sphingobacteriia</taxon>
        <taxon>Sphingobacteriales</taxon>
        <taxon>Sphingobacteriaceae</taxon>
        <taxon>Arcticibacter</taxon>
    </lineage>
</organism>
<sequence>MKITINQQVFEVSERISLQSIISEKLGGNTKGKAIAVNDSVIAKEAHQSYLLQPNDSIIIIQATQGG</sequence>
<dbReference type="InterPro" id="IPR012675">
    <property type="entry name" value="Beta-grasp_dom_sf"/>
</dbReference>
<dbReference type="Proteomes" id="UP000238034">
    <property type="component" value="Unassembled WGS sequence"/>
</dbReference>
<dbReference type="AlphaFoldDB" id="A0A2T0U9L5"/>
<dbReference type="NCBIfam" id="TIGR01683">
    <property type="entry name" value="thiS"/>
    <property type="match status" value="1"/>
</dbReference>
<protein>
    <submittedName>
        <fullName evidence="1">Sulfur carrier protein</fullName>
    </submittedName>
</protein>
<dbReference type="Gene3D" id="3.10.20.30">
    <property type="match status" value="1"/>
</dbReference>
<dbReference type="SUPFAM" id="SSF54285">
    <property type="entry name" value="MoaD/ThiS"/>
    <property type="match status" value="1"/>
</dbReference>
<evidence type="ECO:0000313" key="1">
    <source>
        <dbReference type="EMBL" id="PRY54623.1"/>
    </source>
</evidence>
<proteinExistence type="predicted"/>
<dbReference type="EMBL" id="PVTH01000002">
    <property type="protein sequence ID" value="PRY54623.1"/>
    <property type="molecule type" value="Genomic_DNA"/>
</dbReference>
<dbReference type="InterPro" id="IPR010035">
    <property type="entry name" value="Thi_S"/>
</dbReference>
<comment type="caution">
    <text evidence="1">The sequence shown here is derived from an EMBL/GenBank/DDBJ whole genome shotgun (WGS) entry which is preliminary data.</text>
</comment>
<dbReference type="InterPro" id="IPR003749">
    <property type="entry name" value="ThiS/MoaD-like"/>
</dbReference>
<dbReference type="RefSeq" id="WP_106291967.1">
    <property type="nucleotide sequence ID" value="NZ_PVTH01000002.1"/>
</dbReference>
<reference evidence="1 2" key="1">
    <citation type="submission" date="2018-03" db="EMBL/GenBank/DDBJ databases">
        <title>Genomic Encyclopedia of Type Strains, Phase III (KMG-III): the genomes of soil and plant-associated and newly described type strains.</title>
        <authorList>
            <person name="Whitman W."/>
        </authorList>
    </citation>
    <scope>NUCLEOTIDE SEQUENCE [LARGE SCALE GENOMIC DNA]</scope>
    <source>
        <strain evidence="1 2">CGMCC 1.9313</strain>
    </source>
</reference>
<dbReference type="InterPro" id="IPR016155">
    <property type="entry name" value="Mopterin_synth/thiamin_S_b"/>
</dbReference>
<accession>A0A2T0U9L5</accession>
<name>A0A2T0U9L5_9SPHI</name>
<evidence type="ECO:0000313" key="2">
    <source>
        <dbReference type="Proteomes" id="UP000238034"/>
    </source>
</evidence>
<keyword evidence="2" id="KW-1185">Reference proteome</keyword>
<dbReference type="OrthoDB" id="1525151at2"/>
<dbReference type="Pfam" id="PF02597">
    <property type="entry name" value="ThiS"/>
    <property type="match status" value="1"/>
</dbReference>
<dbReference type="CDD" id="cd00565">
    <property type="entry name" value="Ubl_ThiS"/>
    <property type="match status" value="1"/>
</dbReference>